<dbReference type="EMBL" id="AEIU01000069">
    <property type="protein sequence ID" value="EFP96831.1"/>
    <property type="molecule type" value="Genomic_DNA"/>
</dbReference>
<dbReference type="STRING" id="796620.VIBC2010_07674"/>
<dbReference type="AlphaFoldDB" id="E3BJR2"/>
<dbReference type="OrthoDB" id="5878585at2"/>
<organism evidence="2 3">
    <name type="scientific">Vibrio caribbeanicus ATCC BAA-2122</name>
    <dbReference type="NCBI Taxonomy" id="796620"/>
    <lineage>
        <taxon>Bacteria</taxon>
        <taxon>Pseudomonadati</taxon>
        <taxon>Pseudomonadota</taxon>
        <taxon>Gammaproteobacteria</taxon>
        <taxon>Vibrionales</taxon>
        <taxon>Vibrionaceae</taxon>
        <taxon>Vibrio</taxon>
    </lineage>
</organism>
<dbReference type="Proteomes" id="UP000002943">
    <property type="component" value="Unassembled WGS sequence"/>
</dbReference>
<gene>
    <name evidence="2" type="ORF">VIBC2010_07674</name>
</gene>
<keyword evidence="1" id="KW-1133">Transmembrane helix</keyword>
<protein>
    <recommendedName>
        <fullName evidence="4">Transmembrane protein</fullName>
    </recommendedName>
</protein>
<dbReference type="eggNOG" id="ENOG5031Y62">
    <property type="taxonomic scope" value="Bacteria"/>
</dbReference>
<sequence>MLNLFKFFVFSNCITLTIVVAFEEFSGFFGLNHWSDYAFLVVMLLWAIAALFFIYPPEVGFGNDKAERVAASMVDSSIADKIDEERFSSNTLFCIKLFVSGLPAFLACLINDQLFL</sequence>
<accession>E3BJR2</accession>
<keyword evidence="1" id="KW-0472">Membrane</keyword>
<proteinExistence type="predicted"/>
<keyword evidence="3" id="KW-1185">Reference proteome</keyword>
<feature type="transmembrane region" description="Helical" evidence="1">
    <location>
        <begin position="7"/>
        <end position="31"/>
    </location>
</feature>
<reference evidence="2 3" key="1">
    <citation type="journal article" date="2012" name="Int. J. Syst. Evol. Microbiol.">
        <title>Vibrio caribbeanicus sp. nov., isolated from the marine sponge Scleritoderma cyanea.</title>
        <authorList>
            <person name="Hoffmann M."/>
            <person name="Monday S.R."/>
            <person name="Allard M.W."/>
            <person name="Strain E.A."/>
            <person name="Whittaker P."/>
            <person name="Naum M."/>
            <person name="McCarthy P.J."/>
            <person name="Lopez J.V."/>
            <person name="Fischer M."/>
            <person name="Brown E.W."/>
        </authorList>
    </citation>
    <scope>NUCLEOTIDE SEQUENCE [LARGE SCALE GENOMIC DNA]</scope>
    <source>
        <strain evidence="2 3">ATCC BAA-2122</strain>
    </source>
</reference>
<evidence type="ECO:0000313" key="3">
    <source>
        <dbReference type="Proteomes" id="UP000002943"/>
    </source>
</evidence>
<evidence type="ECO:0000313" key="2">
    <source>
        <dbReference type="EMBL" id="EFP96831.1"/>
    </source>
</evidence>
<feature type="transmembrane region" description="Helical" evidence="1">
    <location>
        <begin position="37"/>
        <end position="55"/>
    </location>
</feature>
<name>E3BJR2_9VIBR</name>
<evidence type="ECO:0000256" key="1">
    <source>
        <dbReference type="SAM" id="Phobius"/>
    </source>
</evidence>
<keyword evidence="1" id="KW-0812">Transmembrane</keyword>
<comment type="caution">
    <text evidence="2">The sequence shown here is derived from an EMBL/GenBank/DDBJ whole genome shotgun (WGS) entry which is preliminary data.</text>
</comment>
<evidence type="ECO:0008006" key="4">
    <source>
        <dbReference type="Google" id="ProtNLM"/>
    </source>
</evidence>
<dbReference type="RefSeq" id="WP_009601265.1">
    <property type="nucleotide sequence ID" value="NZ_AEIU01000069.1"/>
</dbReference>